<evidence type="ECO:0000259" key="10">
    <source>
        <dbReference type="PROSITE" id="PS50929"/>
    </source>
</evidence>
<comment type="subcellular location">
    <subcellularLocation>
        <location evidence="1">Cell membrane</location>
        <topology evidence="1">Multi-pass membrane protein</topology>
    </subcellularLocation>
</comment>
<feature type="transmembrane region" description="Helical" evidence="8">
    <location>
        <begin position="20"/>
        <end position="45"/>
    </location>
</feature>
<dbReference type="CDD" id="cd03228">
    <property type="entry name" value="ABCC_MRP_Like"/>
    <property type="match status" value="1"/>
</dbReference>
<keyword evidence="12" id="KW-1185">Reference proteome</keyword>
<evidence type="ECO:0000256" key="1">
    <source>
        <dbReference type="ARBA" id="ARBA00004651"/>
    </source>
</evidence>
<evidence type="ECO:0000256" key="3">
    <source>
        <dbReference type="ARBA" id="ARBA00022741"/>
    </source>
</evidence>
<dbReference type="PROSITE" id="PS50893">
    <property type="entry name" value="ABC_TRANSPORTER_2"/>
    <property type="match status" value="1"/>
</dbReference>
<feature type="domain" description="ABC transporter" evidence="9">
    <location>
        <begin position="421"/>
        <end position="646"/>
    </location>
</feature>
<feature type="transmembrane region" description="Helical" evidence="8">
    <location>
        <begin position="244"/>
        <end position="265"/>
    </location>
</feature>
<dbReference type="SUPFAM" id="SSF52540">
    <property type="entry name" value="P-loop containing nucleoside triphosphate hydrolases"/>
    <property type="match status" value="1"/>
</dbReference>
<comment type="caution">
    <text evidence="11">The sequence shown here is derived from an EMBL/GenBank/DDBJ whole genome shotgun (WGS) entry which is preliminary data.</text>
</comment>
<gene>
    <name evidence="11" type="ORF">ACFQKB_19370</name>
</gene>
<keyword evidence="2 8" id="KW-0812">Transmembrane</keyword>
<dbReference type="Gene3D" id="3.40.50.300">
    <property type="entry name" value="P-loop containing nucleotide triphosphate hydrolases"/>
    <property type="match status" value="1"/>
</dbReference>
<dbReference type="PANTHER" id="PTHR24221:SF654">
    <property type="entry name" value="ATP-BINDING CASSETTE SUB-FAMILY B MEMBER 6"/>
    <property type="match status" value="1"/>
</dbReference>
<feature type="transmembrane region" description="Helical" evidence="8">
    <location>
        <begin position="57"/>
        <end position="85"/>
    </location>
</feature>
<sequence>MRHPIVSLVLGSLLGRPKALLRIGAWSVLEAAPAFVIGLAIARAIEGFGADRPGTGLAWLAALGAVWLLAALGARQVVLAVAAVVEPFRDRLLNGLVTGTLRRAAATGRPPGAAAVARVNLQVEVARDALAAVVTVVRSFAFTALSVTLGLLTLAPRLLPLVLPPFLIGLALFAASLPALARAQRAFLEADERTATAAGELVGGLRDIVSCGAESRAGAATLERVEEQAAAGGALARLTAVRTIALAVGGWLPVVLVLAGTPWLARHGVGPAVVVGALAYLTQSLVPAFNGLVEGVGVSAVRLGAALARITETAGWDETPAPGPEPAPAPERDAAPAARRDAGTDAAPATASASASGRDAAPAAASTAGPGAAPAPAPASGRDAAPGAVPAAALASGRDAAAAFGRAGGTGVVETDGGPMVRLDRVSFAYGPYAAPVVDELSLTVPPGDHLAVVGPSGIGKSTLAALIAGTLAPTGGEVLVGGVPAGRLAPSARVLIPQEAYVFRGSLLENLTYLADVPVPAVEEAMDAVGGAGLARRLGGPDADLDPRTLSAGERQLIALTRAYLAPSALVILDEATCHLDPAAEARAEEAFARRPGTLIVVAHRVSSALRARRVLLMDGARTHLGTHGDLLRTAPLYADLVGHWNPPDRAPERQPAP</sequence>
<evidence type="ECO:0000256" key="5">
    <source>
        <dbReference type="ARBA" id="ARBA00022989"/>
    </source>
</evidence>
<keyword evidence="3" id="KW-0547">Nucleotide-binding</keyword>
<evidence type="ECO:0000313" key="11">
    <source>
        <dbReference type="EMBL" id="MFC6881922.1"/>
    </source>
</evidence>
<reference evidence="12" key="1">
    <citation type="journal article" date="2019" name="Int. J. Syst. Evol. Microbiol.">
        <title>The Global Catalogue of Microorganisms (GCM) 10K type strain sequencing project: providing services to taxonomists for standard genome sequencing and annotation.</title>
        <authorList>
            <consortium name="The Broad Institute Genomics Platform"/>
            <consortium name="The Broad Institute Genome Sequencing Center for Infectious Disease"/>
            <person name="Wu L."/>
            <person name="Ma J."/>
        </authorList>
    </citation>
    <scope>NUCLEOTIDE SEQUENCE [LARGE SCALE GENOMIC DNA]</scope>
    <source>
        <strain evidence="12">JCM 3369</strain>
    </source>
</reference>
<dbReference type="PROSITE" id="PS50929">
    <property type="entry name" value="ABC_TM1F"/>
    <property type="match status" value="1"/>
</dbReference>
<dbReference type="Pfam" id="PF00005">
    <property type="entry name" value="ABC_tran"/>
    <property type="match status" value="1"/>
</dbReference>
<feature type="region of interest" description="Disordered" evidence="7">
    <location>
        <begin position="314"/>
        <end position="386"/>
    </location>
</feature>
<dbReference type="Proteomes" id="UP001596380">
    <property type="component" value="Unassembled WGS sequence"/>
</dbReference>
<dbReference type="EMBL" id="JBHSXS010000010">
    <property type="protein sequence ID" value="MFC6881922.1"/>
    <property type="molecule type" value="Genomic_DNA"/>
</dbReference>
<name>A0ABW2CKA8_9ACTN</name>
<dbReference type="SUPFAM" id="SSF90123">
    <property type="entry name" value="ABC transporter transmembrane region"/>
    <property type="match status" value="1"/>
</dbReference>
<organism evidence="11 12">
    <name type="scientific">Actinomadura yumaensis</name>
    <dbReference type="NCBI Taxonomy" id="111807"/>
    <lineage>
        <taxon>Bacteria</taxon>
        <taxon>Bacillati</taxon>
        <taxon>Actinomycetota</taxon>
        <taxon>Actinomycetes</taxon>
        <taxon>Streptosporangiales</taxon>
        <taxon>Thermomonosporaceae</taxon>
        <taxon>Actinomadura</taxon>
    </lineage>
</organism>
<feature type="transmembrane region" description="Helical" evidence="8">
    <location>
        <begin position="158"/>
        <end position="180"/>
    </location>
</feature>
<dbReference type="Gene3D" id="1.20.1560.10">
    <property type="entry name" value="ABC transporter type 1, transmembrane domain"/>
    <property type="match status" value="1"/>
</dbReference>
<evidence type="ECO:0000256" key="4">
    <source>
        <dbReference type="ARBA" id="ARBA00022840"/>
    </source>
</evidence>
<feature type="transmembrane region" description="Helical" evidence="8">
    <location>
        <begin position="129"/>
        <end position="152"/>
    </location>
</feature>
<protein>
    <submittedName>
        <fullName evidence="11">ATP-binding cassette domain-containing protein</fullName>
    </submittedName>
</protein>
<evidence type="ECO:0000313" key="12">
    <source>
        <dbReference type="Proteomes" id="UP001596380"/>
    </source>
</evidence>
<dbReference type="InterPro" id="IPR039421">
    <property type="entry name" value="Type_1_exporter"/>
</dbReference>
<keyword evidence="4 11" id="KW-0067">ATP-binding</keyword>
<keyword evidence="6 8" id="KW-0472">Membrane</keyword>
<accession>A0ABW2CKA8</accession>
<dbReference type="GO" id="GO:0005524">
    <property type="term" value="F:ATP binding"/>
    <property type="evidence" value="ECO:0007669"/>
    <property type="project" value="UniProtKB-KW"/>
</dbReference>
<dbReference type="PANTHER" id="PTHR24221">
    <property type="entry name" value="ATP-BINDING CASSETTE SUB-FAMILY B"/>
    <property type="match status" value="1"/>
</dbReference>
<evidence type="ECO:0000256" key="8">
    <source>
        <dbReference type="SAM" id="Phobius"/>
    </source>
</evidence>
<evidence type="ECO:0000256" key="2">
    <source>
        <dbReference type="ARBA" id="ARBA00022692"/>
    </source>
</evidence>
<feature type="domain" description="ABC transmembrane type-1" evidence="10">
    <location>
        <begin position="25"/>
        <end position="287"/>
    </location>
</feature>
<dbReference type="InterPro" id="IPR011527">
    <property type="entry name" value="ABC1_TM_dom"/>
</dbReference>
<dbReference type="InterPro" id="IPR003593">
    <property type="entry name" value="AAA+_ATPase"/>
</dbReference>
<feature type="compositionally biased region" description="Low complexity" evidence="7">
    <location>
        <begin position="344"/>
        <end position="386"/>
    </location>
</feature>
<evidence type="ECO:0000256" key="6">
    <source>
        <dbReference type="ARBA" id="ARBA00023136"/>
    </source>
</evidence>
<dbReference type="InterPro" id="IPR036640">
    <property type="entry name" value="ABC1_TM_sf"/>
</dbReference>
<dbReference type="SMART" id="SM00382">
    <property type="entry name" value="AAA"/>
    <property type="match status" value="1"/>
</dbReference>
<dbReference type="RefSeq" id="WP_160823502.1">
    <property type="nucleotide sequence ID" value="NZ_JBHSXS010000010.1"/>
</dbReference>
<evidence type="ECO:0000259" key="9">
    <source>
        <dbReference type="PROSITE" id="PS50893"/>
    </source>
</evidence>
<evidence type="ECO:0000256" key="7">
    <source>
        <dbReference type="SAM" id="MobiDB-lite"/>
    </source>
</evidence>
<proteinExistence type="predicted"/>
<feature type="compositionally biased region" description="Basic and acidic residues" evidence="7">
    <location>
        <begin position="330"/>
        <end position="343"/>
    </location>
</feature>
<dbReference type="InterPro" id="IPR003439">
    <property type="entry name" value="ABC_transporter-like_ATP-bd"/>
</dbReference>
<keyword evidence="5 8" id="KW-1133">Transmembrane helix</keyword>
<dbReference type="InterPro" id="IPR027417">
    <property type="entry name" value="P-loop_NTPase"/>
</dbReference>